<feature type="transmembrane region" description="Helical" evidence="1">
    <location>
        <begin position="214"/>
        <end position="233"/>
    </location>
</feature>
<reference evidence="3" key="1">
    <citation type="journal article" date="2019" name="Int. J. Syst. Evol. Microbiol.">
        <title>The Global Catalogue of Microorganisms (GCM) 10K type strain sequencing project: providing services to taxonomists for standard genome sequencing and annotation.</title>
        <authorList>
            <consortium name="The Broad Institute Genomics Platform"/>
            <consortium name="The Broad Institute Genome Sequencing Center for Infectious Disease"/>
            <person name="Wu L."/>
            <person name="Ma J."/>
        </authorList>
    </citation>
    <scope>NUCLEOTIDE SEQUENCE [LARGE SCALE GENOMIC DNA]</scope>
    <source>
        <strain evidence="3">KCTC 52274</strain>
    </source>
</reference>
<comment type="caution">
    <text evidence="2">The sequence shown here is derived from an EMBL/GenBank/DDBJ whole genome shotgun (WGS) entry which is preliminary data.</text>
</comment>
<keyword evidence="3" id="KW-1185">Reference proteome</keyword>
<feature type="transmembrane region" description="Helical" evidence="1">
    <location>
        <begin position="114"/>
        <end position="141"/>
    </location>
</feature>
<evidence type="ECO:0000256" key="1">
    <source>
        <dbReference type="SAM" id="Phobius"/>
    </source>
</evidence>
<dbReference type="RefSeq" id="WP_378294000.1">
    <property type="nucleotide sequence ID" value="NZ_JBHULE010000019.1"/>
</dbReference>
<feature type="transmembrane region" description="Helical" evidence="1">
    <location>
        <begin position="7"/>
        <end position="26"/>
    </location>
</feature>
<sequence length="294" mass="33292">MKETLQTFLISVLIVLGSLFLISLLLQNLYSAIRLYQTGEVQLMEVTEKKPVIHHGKNGPTVTGHVVLVKETSSELYVVSDLHYFKINFGDKVKVLFSEQINKGIVFNKSIPGFFTIVFTLEGYGTIFLVLAGIFLLIVLLKHAIKANYKIISDRFIKAIDIANDDDSMNQSYFSFWLVVIKKIVPDLVVISFMYLVAILSIRSLLIIESYSKFGLGLVIFVSTLTFLFFPWLTFTLKQTFSQKVIVKNSISLVKIALGLYGIVKTINFINNSTNNESDLQGLILDYLKYLINF</sequence>
<evidence type="ECO:0000313" key="2">
    <source>
        <dbReference type="EMBL" id="MFD2564157.1"/>
    </source>
</evidence>
<name>A0ABW5LL62_9FLAO</name>
<organism evidence="2 3">
    <name type="scientific">Aquimarina rubra</name>
    <dbReference type="NCBI Taxonomy" id="1920033"/>
    <lineage>
        <taxon>Bacteria</taxon>
        <taxon>Pseudomonadati</taxon>
        <taxon>Bacteroidota</taxon>
        <taxon>Flavobacteriia</taxon>
        <taxon>Flavobacteriales</taxon>
        <taxon>Flavobacteriaceae</taxon>
        <taxon>Aquimarina</taxon>
    </lineage>
</organism>
<keyword evidence="1" id="KW-0812">Transmembrane</keyword>
<keyword evidence="1" id="KW-0472">Membrane</keyword>
<accession>A0ABW5LL62</accession>
<keyword evidence="1" id="KW-1133">Transmembrane helix</keyword>
<dbReference type="Proteomes" id="UP001597319">
    <property type="component" value="Unassembled WGS sequence"/>
</dbReference>
<feature type="transmembrane region" description="Helical" evidence="1">
    <location>
        <begin position="245"/>
        <end position="264"/>
    </location>
</feature>
<protein>
    <submittedName>
        <fullName evidence="2">Uncharacterized protein</fullName>
    </submittedName>
</protein>
<dbReference type="EMBL" id="JBHULE010000019">
    <property type="protein sequence ID" value="MFD2564157.1"/>
    <property type="molecule type" value="Genomic_DNA"/>
</dbReference>
<proteinExistence type="predicted"/>
<gene>
    <name evidence="2" type="ORF">ACFSR1_15870</name>
</gene>
<feature type="transmembrane region" description="Helical" evidence="1">
    <location>
        <begin position="188"/>
        <end position="208"/>
    </location>
</feature>
<evidence type="ECO:0000313" key="3">
    <source>
        <dbReference type="Proteomes" id="UP001597319"/>
    </source>
</evidence>